<dbReference type="InterPro" id="IPR004089">
    <property type="entry name" value="MCPsignal_dom"/>
</dbReference>
<proteinExistence type="inferred from homology"/>
<keyword evidence="1 3" id="KW-0807">Transducer</keyword>
<keyword evidence="9" id="KW-1185">Reference proteome</keyword>
<feature type="coiled-coil region" evidence="4">
    <location>
        <begin position="495"/>
        <end position="529"/>
    </location>
</feature>
<dbReference type="PANTHER" id="PTHR32089">
    <property type="entry name" value="METHYL-ACCEPTING CHEMOTAXIS PROTEIN MCPB"/>
    <property type="match status" value="1"/>
</dbReference>
<dbReference type="GO" id="GO:0016020">
    <property type="term" value="C:membrane"/>
    <property type="evidence" value="ECO:0007669"/>
    <property type="project" value="InterPro"/>
</dbReference>
<evidence type="ECO:0000256" key="3">
    <source>
        <dbReference type="PROSITE-ProRule" id="PRU00284"/>
    </source>
</evidence>
<feature type="transmembrane region" description="Helical" evidence="5">
    <location>
        <begin position="12"/>
        <end position="34"/>
    </location>
</feature>
<evidence type="ECO:0000313" key="9">
    <source>
        <dbReference type="Proteomes" id="UP000094570"/>
    </source>
</evidence>
<dbReference type="SMART" id="SM00283">
    <property type="entry name" value="MA"/>
    <property type="match status" value="1"/>
</dbReference>
<name>A0A1E3G3V1_9BACT</name>
<evidence type="ECO:0000256" key="4">
    <source>
        <dbReference type="SAM" id="Coils"/>
    </source>
</evidence>
<feature type="domain" description="Methyl-accepting transducer" evidence="6">
    <location>
        <begin position="244"/>
        <end position="485"/>
    </location>
</feature>
<dbReference type="PROSITE" id="PS50111">
    <property type="entry name" value="CHEMOTAXIS_TRANSDUC_2"/>
    <property type="match status" value="1"/>
</dbReference>
<evidence type="ECO:0000256" key="2">
    <source>
        <dbReference type="ARBA" id="ARBA00029447"/>
    </source>
</evidence>
<dbReference type="STRING" id="1008305.A4H02_03230"/>
<dbReference type="EMBL" id="LWAF01000003">
    <property type="protein sequence ID" value="ODN30889.1"/>
    <property type="molecule type" value="Genomic_DNA"/>
</dbReference>
<protein>
    <recommendedName>
        <fullName evidence="10">Methyl-accepting chemotaxis protein</fullName>
    </recommendedName>
</protein>
<dbReference type="Gene3D" id="6.10.340.10">
    <property type="match status" value="1"/>
</dbReference>
<comment type="caution">
    <text evidence="8">The sequence shown here is derived from an EMBL/GenBank/DDBJ whole genome shotgun (WGS) entry which is preliminary data.</text>
</comment>
<keyword evidence="5" id="KW-1133">Transmembrane helix</keyword>
<evidence type="ECO:0000313" key="8">
    <source>
        <dbReference type="EMBL" id="ODN30889.1"/>
    </source>
</evidence>
<dbReference type="Pfam" id="PF00672">
    <property type="entry name" value="HAMP"/>
    <property type="match status" value="1"/>
</dbReference>
<dbReference type="CDD" id="cd06225">
    <property type="entry name" value="HAMP"/>
    <property type="match status" value="1"/>
</dbReference>
<dbReference type="Gene3D" id="1.10.287.950">
    <property type="entry name" value="Methyl-accepting chemotaxis protein"/>
    <property type="match status" value="1"/>
</dbReference>
<reference evidence="9" key="1">
    <citation type="submission" date="2016-04" db="EMBL/GenBank/DDBJ databases">
        <title>The genome sequence project of a novel Fervidobacterium isolate from a hot spring in Thailand.</title>
        <authorList>
            <person name="Gonzalez J.M."/>
            <person name="Cuecas A."/>
            <person name="Kanoksilapatham W."/>
        </authorList>
    </citation>
    <scope>NUCLEOTIDE SEQUENCE [LARGE SCALE GENOMIC DNA]</scope>
    <source>
        <strain evidence="9">FC2004</strain>
    </source>
</reference>
<keyword evidence="5" id="KW-0472">Membrane</keyword>
<feature type="domain" description="HAMP" evidence="7">
    <location>
        <begin position="179"/>
        <end position="232"/>
    </location>
</feature>
<feature type="transmembrane region" description="Helical" evidence="5">
    <location>
        <begin position="157"/>
        <end position="177"/>
    </location>
</feature>
<evidence type="ECO:0008006" key="10">
    <source>
        <dbReference type="Google" id="ProtNLM"/>
    </source>
</evidence>
<dbReference type="InterPro" id="IPR003660">
    <property type="entry name" value="HAMP_dom"/>
</dbReference>
<dbReference type="Pfam" id="PF00015">
    <property type="entry name" value="MCPsignal"/>
    <property type="match status" value="1"/>
</dbReference>
<dbReference type="RefSeq" id="WP_069292728.1">
    <property type="nucleotide sequence ID" value="NZ_CP140110.1"/>
</dbReference>
<accession>A0A1E3G3V1</accession>
<keyword evidence="4" id="KW-0175">Coiled coil</keyword>
<dbReference type="SUPFAM" id="SSF58104">
    <property type="entry name" value="Methyl-accepting chemotaxis protein (MCP) signaling domain"/>
    <property type="match status" value="1"/>
</dbReference>
<dbReference type="GO" id="GO:0007165">
    <property type="term" value="P:signal transduction"/>
    <property type="evidence" value="ECO:0007669"/>
    <property type="project" value="UniProtKB-KW"/>
</dbReference>
<evidence type="ECO:0000259" key="6">
    <source>
        <dbReference type="PROSITE" id="PS50111"/>
    </source>
</evidence>
<dbReference type="AlphaFoldDB" id="A0A1E3G3V1"/>
<keyword evidence="5" id="KW-0812">Transmembrane</keyword>
<evidence type="ECO:0000256" key="5">
    <source>
        <dbReference type="SAM" id="Phobius"/>
    </source>
</evidence>
<organism evidence="8 9">
    <name type="scientific">Fervidobacterium thailandense</name>
    <dbReference type="NCBI Taxonomy" id="1008305"/>
    <lineage>
        <taxon>Bacteria</taxon>
        <taxon>Thermotogati</taxon>
        <taxon>Thermotogota</taxon>
        <taxon>Thermotogae</taxon>
        <taxon>Thermotogales</taxon>
        <taxon>Fervidobacteriaceae</taxon>
        <taxon>Fervidobacterium</taxon>
    </lineage>
</organism>
<dbReference type="Proteomes" id="UP000094570">
    <property type="component" value="Unassembled WGS sequence"/>
</dbReference>
<dbReference type="PROSITE" id="PS50885">
    <property type="entry name" value="HAMP"/>
    <property type="match status" value="1"/>
</dbReference>
<gene>
    <name evidence="8" type="ORF">A4H02_03230</name>
</gene>
<evidence type="ECO:0000256" key="1">
    <source>
        <dbReference type="ARBA" id="ARBA00023224"/>
    </source>
</evidence>
<dbReference type="PANTHER" id="PTHR32089:SF112">
    <property type="entry name" value="LYSOZYME-LIKE PROTEIN-RELATED"/>
    <property type="match status" value="1"/>
</dbReference>
<evidence type="ECO:0000259" key="7">
    <source>
        <dbReference type="PROSITE" id="PS50885"/>
    </source>
</evidence>
<sequence length="535" mass="57443">MAAFKSIAQKFIFGFGVVLFALFVLMLSMMFMFAKIEKLVLDTATLNSSLANIAVLSAEARNIVASETSKTINQIADAIEKEVSQLETFLDTVKVSKTIRGGILKINSTAELLAKNLNNSSTSATILQDIDEVKKASTELIRLLADEQAQNFKNARALLVLITSVIIVVAIIVAILMTKSFTSPIKKLSVLLANLSKGTLNIAMEVVKSQDEIGTMANATESLRKSLLDIITTISHSSENLSSTSEELAASAQQLSATVNTIASTLNKISQEASDNSATIQEINATVEELSSTAQSNAAQRMLEVSEKIMMDLNENSKKMKGVQEITKQTYASVETVFKTVQSLREYSQNIGQIVETIESIAEQTNLLALNAAIEAARAGEAGRGFAVVADEIRKLAEESRQATAQISHILGSIRNSIESSSGEVASSFEMIEKTSKFVEEALESFRDLEAALKTLQSHVESVAASAQQQAAGAQEISAGISRIANLIDLSTREVESINASLQEANASLEELSAASQNVANSAQALQEKIGYFQI</sequence>
<comment type="similarity">
    <text evidence="2">Belongs to the methyl-accepting chemotaxis (MCP) protein family.</text>
</comment>
<dbReference type="OrthoDB" id="43680at2"/>